<reference evidence="9 10" key="1">
    <citation type="submission" date="2020-07" db="EMBL/GenBank/DDBJ databases">
        <title>Sequencing the genomes of 1000 actinobacteria strains.</title>
        <authorList>
            <person name="Klenk H.-P."/>
        </authorList>
    </citation>
    <scope>NUCLEOTIDE SEQUENCE [LARGE SCALE GENOMIC DNA]</scope>
    <source>
        <strain evidence="9 10">DSM 100723</strain>
    </source>
</reference>
<evidence type="ECO:0000256" key="3">
    <source>
        <dbReference type="ARBA" id="ARBA00022692"/>
    </source>
</evidence>
<dbReference type="Proteomes" id="UP000523079">
    <property type="component" value="Unassembled WGS sequence"/>
</dbReference>
<dbReference type="Gene3D" id="1.10.3730.20">
    <property type="match status" value="1"/>
</dbReference>
<keyword evidence="5 7" id="KW-0472">Membrane</keyword>
<comment type="similarity">
    <text evidence="2">Belongs to the EamA transporter family.</text>
</comment>
<name>A0A7W3INV0_9ACTN</name>
<dbReference type="Pfam" id="PF00892">
    <property type="entry name" value="EamA"/>
    <property type="match status" value="2"/>
</dbReference>
<keyword evidence="3 7" id="KW-0812">Transmembrane</keyword>
<dbReference type="InterPro" id="IPR037185">
    <property type="entry name" value="EmrE-like"/>
</dbReference>
<proteinExistence type="inferred from homology"/>
<dbReference type="InterPro" id="IPR050638">
    <property type="entry name" value="AA-Vitamin_Transporters"/>
</dbReference>
<sequence>MSERRGGIAYLGVITPIIFGTTYLLTTDFLPPGRPLLVALGRSLPTGVVLVIGSKLPPRGWWWKFAVLSVLYASAFFPLLFVAAYRLPGGVAAVINSIGPIATAVLSIWLLRTPIRAIQVIAGLVGVGGVALLVLSSSARLDGWGVLAMVSCVIMLSAAAVLTKRWGKPDGFTARGMTGWTFLIGGVTLIPFVLIFEGLPAQLSGREIGGFVYLGLISGVVGYGMWFWALERLSPSAVMFLGLVNPVVAAALGWIFLGQRLNGLQLFGAALVLVAVVLGQLGPRRGASAPPETAVGTPSGSSSVRSGS</sequence>
<feature type="transmembrane region" description="Helical" evidence="7">
    <location>
        <begin position="174"/>
        <end position="196"/>
    </location>
</feature>
<evidence type="ECO:0000256" key="1">
    <source>
        <dbReference type="ARBA" id="ARBA00004141"/>
    </source>
</evidence>
<feature type="transmembrane region" description="Helical" evidence="7">
    <location>
        <begin position="237"/>
        <end position="257"/>
    </location>
</feature>
<evidence type="ECO:0000313" key="9">
    <source>
        <dbReference type="EMBL" id="MBA8792503.1"/>
    </source>
</evidence>
<accession>A0A7W3INV0</accession>
<dbReference type="EMBL" id="JACGWT010000001">
    <property type="protein sequence ID" value="MBA8792503.1"/>
    <property type="molecule type" value="Genomic_DNA"/>
</dbReference>
<dbReference type="PANTHER" id="PTHR32322:SF2">
    <property type="entry name" value="EAMA DOMAIN-CONTAINING PROTEIN"/>
    <property type="match status" value="1"/>
</dbReference>
<feature type="compositionally biased region" description="Low complexity" evidence="6">
    <location>
        <begin position="299"/>
        <end position="308"/>
    </location>
</feature>
<dbReference type="GO" id="GO:0016020">
    <property type="term" value="C:membrane"/>
    <property type="evidence" value="ECO:0007669"/>
    <property type="project" value="UniProtKB-SubCell"/>
</dbReference>
<evidence type="ECO:0000256" key="6">
    <source>
        <dbReference type="SAM" id="MobiDB-lite"/>
    </source>
</evidence>
<dbReference type="RefSeq" id="WP_182558148.1">
    <property type="nucleotide sequence ID" value="NZ_JACGWT010000001.1"/>
</dbReference>
<feature type="transmembrane region" description="Helical" evidence="7">
    <location>
        <begin position="263"/>
        <end position="281"/>
    </location>
</feature>
<protein>
    <submittedName>
        <fullName evidence="9">Putative blue pigment (Indigoidine) exporter</fullName>
    </submittedName>
</protein>
<feature type="region of interest" description="Disordered" evidence="6">
    <location>
        <begin position="285"/>
        <end position="308"/>
    </location>
</feature>
<feature type="transmembrane region" description="Helical" evidence="7">
    <location>
        <begin position="91"/>
        <end position="111"/>
    </location>
</feature>
<comment type="subcellular location">
    <subcellularLocation>
        <location evidence="1">Membrane</location>
        <topology evidence="1">Multi-pass membrane protein</topology>
    </subcellularLocation>
</comment>
<feature type="domain" description="EamA" evidence="8">
    <location>
        <begin position="10"/>
        <end position="134"/>
    </location>
</feature>
<feature type="transmembrane region" description="Helical" evidence="7">
    <location>
        <begin position="7"/>
        <end position="24"/>
    </location>
</feature>
<comment type="caution">
    <text evidence="9">The sequence shown here is derived from an EMBL/GenBank/DDBJ whole genome shotgun (WGS) entry which is preliminary data.</text>
</comment>
<dbReference type="PANTHER" id="PTHR32322">
    <property type="entry name" value="INNER MEMBRANE TRANSPORTER"/>
    <property type="match status" value="1"/>
</dbReference>
<dbReference type="SUPFAM" id="SSF103481">
    <property type="entry name" value="Multidrug resistance efflux transporter EmrE"/>
    <property type="match status" value="2"/>
</dbReference>
<feature type="domain" description="EamA" evidence="8">
    <location>
        <begin position="144"/>
        <end position="278"/>
    </location>
</feature>
<evidence type="ECO:0000259" key="8">
    <source>
        <dbReference type="Pfam" id="PF00892"/>
    </source>
</evidence>
<keyword evidence="10" id="KW-1185">Reference proteome</keyword>
<feature type="transmembrane region" description="Helical" evidence="7">
    <location>
        <begin position="118"/>
        <end position="137"/>
    </location>
</feature>
<evidence type="ECO:0000256" key="7">
    <source>
        <dbReference type="SAM" id="Phobius"/>
    </source>
</evidence>
<evidence type="ECO:0000256" key="2">
    <source>
        <dbReference type="ARBA" id="ARBA00007362"/>
    </source>
</evidence>
<evidence type="ECO:0000313" key="10">
    <source>
        <dbReference type="Proteomes" id="UP000523079"/>
    </source>
</evidence>
<organism evidence="9 10">
    <name type="scientific">Microlunatus kandeliicorticis</name>
    <dbReference type="NCBI Taxonomy" id="1759536"/>
    <lineage>
        <taxon>Bacteria</taxon>
        <taxon>Bacillati</taxon>
        <taxon>Actinomycetota</taxon>
        <taxon>Actinomycetes</taxon>
        <taxon>Propionibacteriales</taxon>
        <taxon>Propionibacteriaceae</taxon>
        <taxon>Microlunatus</taxon>
    </lineage>
</organism>
<keyword evidence="4 7" id="KW-1133">Transmembrane helix</keyword>
<gene>
    <name evidence="9" type="ORF">FHX74_000097</name>
</gene>
<feature type="transmembrane region" description="Helical" evidence="7">
    <location>
        <begin position="65"/>
        <end position="85"/>
    </location>
</feature>
<evidence type="ECO:0000256" key="5">
    <source>
        <dbReference type="ARBA" id="ARBA00023136"/>
    </source>
</evidence>
<dbReference type="AlphaFoldDB" id="A0A7W3INV0"/>
<dbReference type="InterPro" id="IPR000620">
    <property type="entry name" value="EamA_dom"/>
</dbReference>
<feature type="transmembrane region" description="Helical" evidence="7">
    <location>
        <begin position="208"/>
        <end position="230"/>
    </location>
</feature>
<evidence type="ECO:0000256" key="4">
    <source>
        <dbReference type="ARBA" id="ARBA00022989"/>
    </source>
</evidence>
<feature type="transmembrane region" description="Helical" evidence="7">
    <location>
        <begin position="143"/>
        <end position="162"/>
    </location>
</feature>